<dbReference type="RefSeq" id="WP_248664950.1">
    <property type="nucleotide sequence ID" value="NZ_JALPRX010000001.1"/>
</dbReference>
<dbReference type="PIRSF" id="PIRSF017082">
    <property type="entry name" value="YflP"/>
    <property type="match status" value="1"/>
</dbReference>
<dbReference type="Pfam" id="PF03401">
    <property type="entry name" value="TctC"/>
    <property type="match status" value="1"/>
</dbReference>
<evidence type="ECO:0000256" key="1">
    <source>
        <dbReference type="ARBA" id="ARBA00006987"/>
    </source>
</evidence>
<dbReference type="SUPFAM" id="SSF53850">
    <property type="entry name" value="Periplasmic binding protein-like II"/>
    <property type="match status" value="1"/>
</dbReference>
<reference evidence="2" key="1">
    <citation type="submission" date="2022-04" db="EMBL/GenBank/DDBJ databases">
        <title>Roseomonas acroporae sp. nov., isolated from coral Acropora digitifera.</title>
        <authorList>
            <person name="Sun H."/>
        </authorList>
    </citation>
    <scope>NUCLEOTIDE SEQUENCE</scope>
    <source>
        <strain evidence="2">NAR14</strain>
    </source>
</reference>
<comment type="caution">
    <text evidence="2">The sequence shown here is derived from an EMBL/GenBank/DDBJ whole genome shotgun (WGS) entry which is preliminary data.</text>
</comment>
<dbReference type="Proteomes" id="UP001139516">
    <property type="component" value="Unassembled WGS sequence"/>
</dbReference>
<keyword evidence="3" id="KW-1185">Reference proteome</keyword>
<evidence type="ECO:0000313" key="2">
    <source>
        <dbReference type="EMBL" id="MCK8782831.1"/>
    </source>
</evidence>
<dbReference type="Gene3D" id="3.40.190.150">
    <property type="entry name" value="Bordetella uptake gene, domain 1"/>
    <property type="match status" value="1"/>
</dbReference>
<proteinExistence type="inferred from homology"/>
<gene>
    <name evidence="2" type="ORF">M0638_00365</name>
</gene>
<name>A0A9X2BT22_9PROT</name>
<organism evidence="2 3">
    <name type="scientific">Roseomonas acroporae</name>
    <dbReference type="NCBI Taxonomy" id="2937791"/>
    <lineage>
        <taxon>Bacteria</taxon>
        <taxon>Pseudomonadati</taxon>
        <taxon>Pseudomonadota</taxon>
        <taxon>Alphaproteobacteria</taxon>
        <taxon>Acetobacterales</taxon>
        <taxon>Roseomonadaceae</taxon>
        <taxon>Roseomonas</taxon>
    </lineage>
</organism>
<protein>
    <submittedName>
        <fullName evidence="2">Tripartite tricarboxylate transporter substrate-binding protein</fullName>
    </submittedName>
</protein>
<dbReference type="InterPro" id="IPR042100">
    <property type="entry name" value="Bug_dom1"/>
</dbReference>
<dbReference type="EMBL" id="JALPRX010000001">
    <property type="protein sequence ID" value="MCK8782831.1"/>
    <property type="molecule type" value="Genomic_DNA"/>
</dbReference>
<dbReference type="InterPro" id="IPR005064">
    <property type="entry name" value="BUG"/>
</dbReference>
<dbReference type="PANTHER" id="PTHR42928">
    <property type="entry name" value="TRICARBOXYLATE-BINDING PROTEIN"/>
    <property type="match status" value="1"/>
</dbReference>
<dbReference type="Gene3D" id="3.40.190.10">
    <property type="entry name" value="Periplasmic binding protein-like II"/>
    <property type="match status" value="1"/>
</dbReference>
<dbReference type="PANTHER" id="PTHR42928:SF5">
    <property type="entry name" value="BLR1237 PROTEIN"/>
    <property type="match status" value="1"/>
</dbReference>
<sequence>MQRRTLLITTGLAVPGILAPRHRAAAQGGAADVPDRPVTIVVPFAAGGPTDTVTRLVAEAMGRDLGQTVVVENVTGAGGTIGAARVANARPDGATLLMHHIGHATAATLYRRLPYNVQTSFEPIGLVTEVPVLVTAHPGFPAETLPELLAVMRRDGERLNLANAGIGGSDQLAGLLLMRAAGAKVTEVSFRGTAPALTELIAGRVDLYCGQATGLVPAVRDRQIRAYAVTTARRLTGPGLGDIPTVVELGQPELQVSVWHALYAPRGTPPAMVQRFSRALQAALRDPKVVERFADLVTEPVAPERATPEAHRQFLAAEVARWRPIIQAAGVYAD</sequence>
<dbReference type="AlphaFoldDB" id="A0A9X2BT22"/>
<accession>A0A9X2BT22</accession>
<comment type="similarity">
    <text evidence="1">Belongs to the UPF0065 (bug) family.</text>
</comment>
<evidence type="ECO:0000313" key="3">
    <source>
        <dbReference type="Proteomes" id="UP001139516"/>
    </source>
</evidence>